<dbReference type="Proteomes" id="UP000464452">
    <property type="component" value="Chromosome"/>
</dbReference>
<evidence type="ECO:0000313" key="2">
    <source>
        <dbReference type="Proteomes" id="UP000464452"/>
    </source>
</evidence>
<dbReference type="EMBL" id="CP048617">
    <property type="protein sequence ID" value="QIB26103.1"/>
    <property type="molecule type" value="Genomic_DNA"/>
</dbReference>
<dbReference type="KEGG" id="cazo:G3A45_01525"/>
<evidence type="ECO:0000313" key="1">
    <source>
        <dbReference type="EMBL" id="QIB26103.1"/>
    </source>
</evidence>
<dbReference type="InterPro" id="IPR038559">
    <property type="entry name" value="XkdN-like_sf"/>
</dbReference>
<protein>
    <recommendedName>
        <fullName evidence="3">Phage portal protein</fullName>
    </recommendedName>
</protein>
<dbReference type="AlphaFoldDB" id="A0A6P1YBL3"/>
<organism evidence="1 2">
    <name type="scientific">Caloranaerobacter azorensis</name>
    <dbReference type="NCBI Taxonomy" id="116090"/>
    <lineage>
        <taxon>Bacteria</taxon>
        <taxon>Bacillati</taxon>
        <taxon>Bacillota</taxon>
        <taxon>Tissierellia</taxon>
        <taxon>Tissierellales</taxon>
        <taxon>Thermohalobacteraceae</taxon>
        <taxon>Caloranaerobacter</taxon>
    </lineage>
</organism>
<dbReference type="InterPro" id="IPR014986">
    <property type="entry name" value="XkdN-like"/>
</dbReference>
<gene>
    <name evidence="1" type="ORF">G3A45_01525</name>
</gene>
<name>A0A6P1YBL3_9FIRM</name>
<accession>A0A6P1YBL3</accession>
<dbReference type="RefSeq" id="WP_163234283.1">
    <property type="nucleotide sequence ID" value="NZ_CP048617.1"/>
</dbReference>
<dbReference type="Pfam" id="PF08890">
    <property type="entry name" value="Phage_TAC_5"/>
    <property type="match status" value="1"/>
</dbReference>
<sequence length="155" mass="18085">MSSLKYFMKEELKKDEIVEVPGTETFADDNGKPVPFLIKKIGVEEMNRIRQNYTVKKQARNEKGKPILDKFGNPVFITEVDDSKVTNRLIVESLVQPNLKDPELMKFYECVDVMEMPYKIFKKPSDYKYISNQVLLVNDLIEDKSDEELVEEVKN</sequence>
<dbReference type="Gene3D" id="3.30.2220.30">
    <property type="match status" value="1"/>
</dbReference>
<reference evidence="1 2" key="1">
    <citation type="submission" date="2020-02" db="EMBL/GenBank/DDBJ databases">
        <title>Thermophilic hydrogen producing bacteria, Caloranaerobacter azorensis.</title>
        <authorList>
            <person name="Baek K."/>
        </authorList>
    </citation>
    <scope>NUCLEOTIDE SEQUENCE [LARGE SCALE GENOMIC DNA]</scope>
    <source>
        <strain evidence="1 2">T3-1</strain>
    </source>
</reference>
<evidence type="ECO:0008006" key="3">
    <source>
        <dbReference type="Google" id="ProtNLM"/>
    </source>
</evidence>
<proteinExistence type="predicted"/>